<evidence type="ECO:0000256" key="1">
    <source>
        <dbReference type="ARBA" id="ARBA00004761"/>
    </source>
</evidence>
<evidence type="ECO:0000256" key="5">
    <source>
        <dbReference type="ARBA" id="ARBA00023277"/>
    </source>
</evidence>
<proteinExistence type="inferred from homology"/>
<comment type="similarity">
    <text evidence="2">Belongs to the KHG/KDPG aldolase family.</text>
</comment>
<dbReference type="InterPro" id="IPR013785">
    <property type="entry name" value="Aldolase_TIM"/>
</dbReference>
<dbReference type="Gene3D" id="3.20.20.70">
    <property type="entry name" value="Aldolase class I"/>
    <property type="match status" value="1"/>
</dbReference>
<dbReference type="GO" id="GO:0016829">
    <property type="term" value="F:lyase activity"/>
    <property type="evidence" value="ECO:0007669"/>
    <property type="project" value="UniProtKB-KW"/>
</dbReference>
<comment type="pathway">
    <text evidence="1">Carbohydrate acid metabolism.</text>
</comment>
<gene>
    <name evidence="6" type="ORF">IMF26_02450</name>
</gene>
<dbReference type="KEGG" id="fcz:IMF26_02450"/>
<dbReference type="PANTHER" id="PTHR30246">
    <property type="entry name" value="2-KETO-3-DEOXY-6-PHOSPHOGLUCONATE ALDOLASE"/>
    <property type="match status" value="1"/>
</dbReference>
<organism evidence="6">
    <name type="scientific">Candidatus Fermentithermobacillus carboniphilus</name>
    <dbReference type="NCBI Taxonomy" id="3085328"/>
    <lineage>
        <taxon>Bacteria</taxon>
        <taxon>Bacillati</taxon>
        <taxon>Bacillota</taxon>
        <taxon>Candidatus Fermentithermobacillia</taxon>
        <taxon>Candidatus Fermentithermobacillales</taxon>
        <taxon>Candidatus Fermentithermobacillaceae</taxon>
        <taxon>Candidatus Fermentithermobacillus</taxon>
    </lineage>
</organism>
<protein>
    <submittedName>
        <fullName evidence="6">Bifunctional 4-hydroxy-2-oxoglutarate aldolase/2-dehydro-3-deoxy-phosphogluconate aldolase</fullName>
    </submittedName>
</protein>
<keyword evidence="5" id="KW-0119">Carbohydrate metabolism</keyword>
<evidence type="ECO:0000256" key="2">
    <source>
        <dbReference type="ARBA" id="ARBA00006906"/>
    </source>
</evidence>
<sequence length="214" mass="22428">MHDDAVKNALSASRVVAIIRGLGPEQVRGVARALLNGGIRCIEVTLNSPGAIESIGIIASEFPEVVPGAGTVLEVEEVKEAVAIGARFIVSPNVDPRVIEETKALGRISIPGAMTPTEIVQALKAGADYVKIFPASVVGYKFFREMKGPFGDLKMVATGGITPDDAAEYIRNGSYAVGLGSSLVPKEAVLKGDYKVIENLARKLVESVRSALGA</sequence>
<dbReference type="Pfam" id="PF01081">
    <property type="entry name" value="Aldolase"/>
    <property type="match status" value="1"/>
</dbReference>
<dbReference type="CDD" id="cd00452">
    <property type="entry name" value="KDPG_aldolase"/>
    <property type="match status" value="1"/>
</dbReference>
<evidence type="ECO:0000256" key="3">
    <source>
        <dbReference type="ARBA" id="ARBA00011233"/>
    </source>
</evidence>
<dbReference type="EMBL" id="CP062796">
    <property type="protein sequence ID" value="QUL98952.1"/>
    <property type="molecule type" value="Genomic_DNA"/>
</dbReference>
<dbReference type="NCBIfam" id="TIGR01182">
    <property type="entry name" value="eda"/>
    <property type="match status" value="1"/>
</dbReference>
<evidence type="ECO:0000256" key="4">
    <source>
        <dbReference type="ARBA" id="ARBA00023239"/>
    </source>
</evidence>
<evidence type="ECO:0000313" key="6">
    <source>
        <dbReference type="EMBL" id="QUL98952.1"/>
    </source>
</evidence>
<dbReference type="InterPro" id="IPR000887">
    <property type="entry name" value="Aldlse_KDPG_KHG"/>
</dbReference>
<dbReference type="PANTHER" id="PTHR30246:SF1">
    <property type="entry name" value="2-DEHYDRO-3-DEOXY-6-PHOSPHOGALACTONATE ALDOLASE-RELATED"/>
    <property type="match status" value="1"/>
</dbReference>
<dbReference type="SUPFAM" id="SSF51569">
    <property type="entry name" value="Aldolase"/>
    <property type="match status" value="1"/>
</dbReference>
<reference evidence="6" key="1">
    <citation type="submission" date="2020-10" db="EMBL/GenBank/DDBJ databases">
        <authorList>
            <person name="Kadnikov V."/>
            <person name="Beletsky A.V."/>
            <person name="Mardanov A.V."/>
            <person name="Karnachuk O.V."/>
            <person name="Ravin N.V."/>
        </authorList>
    </citation>
    <scope>NUCLEOTIDE SEQUENCE</scope>
    <source>
        <strain evidence="6">Bu02</strain>
    </source>
</reference>
<dbReference type="AlphaFoldDB" id="A0AAT9LCY0"/>
<comment type="subunit">
    <text evidence="3">Homotrimer.</text>
</comment>
<accession>A0AAT9LCY0</accession>
<keyword evidence="4" id="KW-0456">Lyase</keyword>
<name>A0AAT9LCY0_9FIRM</name>
<reference evidence="6" key="2">
    <citation type="journal article" date="2023" name="Biology">
        <title>Prokaryotic Life Associated with Coal-Fire Gas Vents Revealed by Metagenomics.</title>
        <authorList>
            <person name="Kadnikov V.V."/>
            <person name="Mardanov A.V."/>
            <person name="Beletsky A.V."/>
            <person name="Karnachuk O.V."/>
            <person name="Ravin N.V."/>
        </authorList>
    </citation>
    <scope>NUCLEOTIDE SEQUENCE</scope>
    <source>
        <strain evidence="6">Bu02</strain>
    </source>
</reference>